<proteinExistence type="predicted"/>
<evidence type="ECO:0000313" key="3">
    <source>
        <dbReference type="Proteomes" id="UP001556367"/>
    </source>
</evidence>
<reference evidence="3" key="1">
    <citation type="submission" date="2024-06" db="EMBL/GenBank/DDBJ databases">
        <title>Multi-omics analyses provide insights into the biosynthesis of the anticancer antibiotic pleurotin in Hohenbuehelia grisea.</title>
        <authorList>
            <person name="Weaver J.A."/>
            <person name="Alberti F."/>
        </authorList>
    </citation>
    <scope>NUCLEOTIDE SEQUENCE [LARGE SCALE GENOMIC DNA]</scope>
    <source>
        <strain evidence="3">T-177</strain>
    </source>
</reference>
<sequence length="293" mass="33038">MFKSEMEFVQPDVFRLGWFCFSRLQTFWEDLICPVCGPYLKTVVCDGISLSFHSKHLEECLDPPTTITSASQRQANLKYFPAQQILKDRKLRRRVRDVVMWRRPTESVSAACPDGASSEEDDDATASAEVASEKVQAKILAHAKSRPEVCDLFKAVDHDSGVLFEEVFGLAALANKTPVPEPYKKLFAQVCAEESVQQMITGPGAEALAKFVQDPTATTATDLIVIPVLYRALEYEYRLRALYDKLLGLCRWLLTRYNDVTAHLLRQHARLVAADETLNSDVTPWHKVSSHMV</sequence>
<evidence type="ECO:0000256" key="1">
    <source>
        <dbReference type="SAM" id="MobiDB-lite"/>
    </source>
</evidence>
<gene>
    <name evidence="2" type="ORF">HGRIS_007344</name>
</gene>
<keyword evidence="3" id="KW-1185">Reference proteome</keyword>
<protein>
    <submittedName>
        <fullName evidence="2">Uncharacterized protein</fullName>
    </submittedName>
</protein>
<accession>A0ABR3J4I0</accession>
<name>A0ABR3J4I0_9AGAR</name>
<organism evidence="2 3">
    <name type="scientific">Hohenbuehelia grisea</name>
    <dbReference type="NCBI Taxonomy" id="104357"/>
    <lineage>
        <taxon>Eukaryota</taxon>
        <taxon>Fungi</taxon>
        <taxon>Dikarya</taxon>
        <taxon>Basidiomycota</taxon>
        <taxon>Agaricomycotina</taxon>
        <taxon>Agaricomycetes</taxon>
        <taxon>Agaricomycetidae</taxon>
        <taxon>Agaricales</taxon>
        <taxon>Pleurotineae</taxon>
        <taxon>Pleurotaceae</taxon>
        <taxon>Hohenbuehelia</taxon>
    </lineage>
</organism>
<comment type="caution">
    <text evidence="2">The sequence shown here is derived from an EMBL/GenBank/DDBJ whole genome shotgun (WGS) entry which is preliminary data.</text>
</comment>
<dbReference type="EMBL" id="JASNQZ010000011">
    <property type="protein sequence ID" value="KAL0950536.1"/>
    <property type="molecule type" value="Genomic_DNA"/>
</dbReference>
<dbReference type="Proteomes" id="UP001556367">
    <property type="component" value="Unassembled WGS sequence"/>
</dbReference>
<feature type="region of interest" description="Disordered" evidence="1">
    <location>
        <begin position="109"/>
        <end position="128"/>
    </location>
</feature>
<evidence type="ECO:0000313" key="2">
    <source>
        <dbReference type="EMBL" id="KAL0950536.1"/>
    </source>
</evidence>